<feature type="domain" description="M23ase beta-sheet core" evidence="3">
    <location>
        <begin position="282"/>
        <end position="375"/>
    </location>
</feature>
<dbReference type="CDD" id="cd12797">
    <property type="entry name" value="M23_peptidase"/>
    <property type="match status" value="1"/>
</dbReference>
<dbReference type="OrthoDB" id="9784703at2"/>
<keyword evidence="1" id="KW-0175">Coiled coil</keyword>
<protein>
    <submittedName>
        <fullName evidence="4">Peptidase M23</fullName>
    </submittedName>
</protein>
<dbReference type="Pfam" id="PF01551">
    <property type="entry name" value="Peptidase_M23"/>
    <property type="match status" value="1"/>
</dbReference>
<evidence type="ECO:0000313" key="5">
    <source>
        <dbReference type="Proteomes" id="UP000287330"/>
    </source>
</evidence>
<dbReference type="FunFam" id="2.70.70.10:FF:000003">
    <property type="entry name" value="Murein hydrolase activator EnvC"/>
    <property type="match status" value="1"/>
</dbReference>
<dbReference type="SUPFAM" id="SSF51261">
    <property type="entry name" value="Duplicated hybrid motif"/>
    <property type="match status" value="1"/>
</dbReference>
<evidence type="ECO:0000256" key="1">
    <source>
        <dbReference type="SAM" id="Coils"/>
    </source>
</evidence>
<evidence type="ECO:0000313" key="4">
    <source>
        <dbReference type="EMBL" id="RUO52158.1"/>
    </source>
</evidence>
<dbReference type="Proteomes" id="UP000287330">
    <property type="component" value="Unassembled WGS sequence"/>
</dbReference>
<dbReference type="Gene3D" id="2.70.70.10">
    <property type="entry name" value="Glucose Permease (Domain IIA)"/>
    <property type="match status" value="1"/>
</dbReference>
<dbReference type="InterPro" id="IPR016047">
    <property type="entry name" value="M23ase_b-sheet_dom"/>
</dbReference>
<organism evidence="4 5">
    <name type="scientific">Idiomarina fontislapidosi</name>
    <dbReference type="NCBI Taxonomy" id="263723"/>
    <lineage>
        <taxon>Bacteria</taxon>
        <taxon>Pseudomonadati</taxon>
        <taxon>Pseudomonadota</taxon>
        <taxon>Gammaproteobacteria</taxon>
        <taxon>Alteromonadales</taxon>
        <taxon>Idiomarinaceae</taxon>
        <taxon>Idiomarina</taxon>
    </lineage>
</organism>
<evidence type="ECO:0000256" key="2">
    <source>
        <dbReference type="SAM" id="SignalP"/>
    </source>
</evidence>
<evidence type="ECO:0000259" key="3">
    <source>
        <dbReference type="Pfam" id="PF01551"/>
    </source>
</evidence>
<dbReference type="PANTHER" id="PTHR21666">
    <property type="entry name" value="PEPTIDASE-RELATED"/>
    <property type="match status" value="1"/>
</dbReference>
<dbReference type="InterPro" id="IPR050570">
    <property type="entry name" value="Cell_wall_metabolism_enzyme"/>
</dbReference>
<accession>A0A432XTU1</accession>
<name>A0A432XTU1_9GAMM</name>
<keyword evidence="5" id="KW-1185">Reference proteome</keyword>
<keyword evidence="2" id="KW-0732">Signal</keyword>
<sequence>MFKRLACAAVVVALQFAPVAYSQQPTEQTRAEKQAELKAIQAEIESRLEALESRKQALTSSQQALKTLELRTAKLAEALQKTRERLQQLADEIKANEVEQARLEEDIRSQLNALKDQVIAAYANGQYDYLKLLLNQQKASSLERQLTYYKYLNDARIEAIETLKQTQAELEHVKRTLQTQYQQQTQLRTEQTSQQAALKEQQQKQEQAIATLRSEQRTEEEKITELRSSQAELEQVIAAIEEALSDRIELVGLKPIKASLRWPTNGKVQRLFGERREGPIRWKGVLIDGDQGQSIRSIADGRVVFADWLRGFGLVIVIDHGEGYMSLYGYNQVIFKNVGEEVQQNEEIALMGQSGAQNSPALYFEIRFKGQPENPTQWIR</sequence>
<dbReference type="Gene3D" id="6.10.250.3150">
    <property type="match status" value="1"/>
</dbReference>
<dbReference type="PANTHER" id="PTHR21666:SF270">
    <property type="entry name" value="MUREIN HYDROLASE ACTIVATOR ENVC"/>
    <property type="match status" value="1"/>
</dbReference>
<reference evidence="5" key="1">
    <citation type="journal article" date="2018" name="Front. Microbiol.">
        <title>Genome-Based Analysis Reveals the Taxonomy and Diversity of the Family Idiomarinaceae.</title>
        <authorList>
            <person name="Liu Y."/>
            <person name="Lai Q."/>
            <person name="Shao Z."/>
        </authorList>
    </citation>
    <scope>NUCLEOTIDE SEQUENCE [LARGE SCALE GENOMIC DNA]</scope>
    <source>
        <strain evidence="5">F23</strain>
    </source>
</reference>
<dbReference type="GO" id="GO:0004222">
    <property type="term" value="F:metalloendopeptidase activity"/>
    <property type="evidence" value="ECO:0007669"/>
    <property type="project" value="TreeGrafter"/>
</dbReference>
<feature type="chain" id="PRO_5019506541" evidence="2">
    <location>
        <begin position="23"/>
        <end position="380"/>
    </location>
</feature>
<dbReference type="AlphaFoldDB" id="A0A432XTU1"/>
<comment type="caution">
    <text evidence="4">The sequence shown here is derived from an EMBL/GenBank/DDBJ whole genome shotgun (WGS) entry which is preliminary data.</text>
</comment>
<feature type="coiled-coil region" evidence="1">
    <location>
        <begin position="156"/>
        <end position="246"/>
    </location>
</feature>
<feature type="coiled-coil region" evidence="1">
    <location>
        <begin position="30"/>
        <end position="106"/>
    </location>
</feature>
<dbReference type="EMBL" id="PIPV01000008">
    <property type="protein sequence ID" value="RUO52158.1"/>
    <property type="molecule type" value="Genomic_DNA"/>
</dbReference>
<feature type="signal peptide" evidence="2">
    <location>
        <begin position="1"/>
        <end position="22"/>
    </location>
</feature>
<gene>
    <name evidence="4" type="ORF">CWE25_09765</name>
</gene>
<dbReference type="RefSeq" id="WP_110575224.1">
    <property type="nucleotide sequence ID" value="NZ_PIPV01000008.1"/>
</dbReference>
<dbReference type="InterPro" id="IPR011055">
    <property type="entry name" value="Dup_hybrid_motif"/>
</dbReference>
<proteinExistence type="predicted"/>